<protein>
    <recommendedName>
        <fullName evidence="1">Trk system potassium uptake protein TrkA</fullName>
    </recommendedName>
</protein>
<comment type="caution">
    <text evidence="9">The sequence shown here is derived from an EMBL/GenBank/DDBJ whole genome shotgun (WGS) entry which is preliminary data.</text>
</comment>
<keyword evidence="6" id="KW-0406">Ion transport</keyword>
<feature type="domain" description="RCK N-terminal" evidence="7">
    <location>
        <begin position="1"/>
        <end position="120"/>
    </location>
</feature>
<dbReference type="InterPro" id="IPR050721">
    <property type="entry name" value="Trk_Ktr_HKT_K-transport"/>
</dbReference>
<evidence type="ECO:0000256" key="1">
    <source>
        <dbReference type="ARBA" id="ARBA00017378"/>
    </source>
</evidence>
<dbReference type="OrthoDB" id="9775180at2"/>
<gene>
    <name evidence="9" type="ORF">ASU35_12185</name>
</gene>
<evidence type="ECO:0000256" key="6">
    <source>
        <dbReference type="ARBA" id="ARBA00023065"/>
    </source>
</evidence>
<dbReference type="PANTHER" id="PTHR43833">
    <property type="entry name" value="POTASSIUM CHANNEL PROTEIN 2-RELATED-RELATED"/>
    <property type="match status" value="1"/>
</dbReference>
<evidence type="ECO:0000313" key="10">
    <source>
        <dbReference type="Proteomes" id="UP000054874"/>
    </source>
</evidence>
<dbReference type="InterPro" id="IPR036721">
    <property type="entry name" value="RCK_C_sf"/>
</dbReference>
<dbReference type="GO" id="GO:0015079">
    <property type="term" value="F:potassium ion transmembrane transporter activity"/>
    <property type="evidence" value="ECO:0007669"/>
    <property type="project" value="InterPro"/>
</dbReference>
<reference evidence="9 10" key="1">
    <citation type="submission" date="2015-11" db="EMBL/GenBank/DDBJ databases">
        <title>Butyribacter intestini gen. nov., sp. nov., a butyric acid-producing bacterium of the family Lachnospiraceae isolated from the human faeces.</title>
        <authorList>
            <person name="Zou Y."/>
            <person name="Xue W."/>
            <person name="Luo G."/>
            <person name="Lv M."/>
        </authorList>
    </citation>
    <scope>NUCLEOTIDE SEQUENCE [LARGE SCALE GENOMIC DNA]</scope>
    <source>
        <strain evidence="9 10">ACET-33324</strain>
    </source>
</reference>
<dbReference type="SUPFAM" id="SSF51735">
    <property type="entry name" value="NAD(P)-binding Rossmann-fold domains"/>
    <property type="match status" value="2"/>
</dbReference>
<organism evidence="9 10">
    <name type="scientific">Acetivibrio ethanolgignens</name>
    <dbReference type="NCBI Taxonomy" id="290052"/>
    <lineage>
        <taxon>Bacteria</taxon>
        <taxon>Bacillati</taxon>
        <taxon>Bacillota</taxon>
        <taxon>Clostridia</taxon>
        <taxon>Eubacteriales</taxon>
        <taxon>Oscillospiraceae</taxon>
        <taxon>Acetivibrio</taxon>
    </lineage>
</organism>
<dbReference type="NCBIfam" id="NF007032">
    <property type="entry name" value="PRK09496.1-4"/>
    <property type="match status" value="1"/>
</dbReference>
<feature type="domain" description="RCK C-terminal" evidence="8">
    <location>
        <begin position="371"/>
        <end position="453"/>
    </location>
</feature>
<dbReference type="GO" id="GO:0005886">
    <property type="term" value="C:plasma membrane"/>
    <property type="evidence" value="ECO:0007669"/>
    <property type="project" value="InterPro"/>
</dbReference>
<dbReference type="AlphaFoldDB" id="A0A0V8QEA1"/>
<dbReference type="NCBIfam" id="NF007039">
    <property type="entry name" value="PRK09496.3-2"/>
    <property type="match status" value="1"/>
</dbReference>
<feature type="domain" description="RCK N-terminal" evidence="7">
    <location>
        <begin position="228"/>
        <end position="345"/>
    </location>
</feature>
<dbReference type="InterPro" id="IPR006036">
    <property type="entry name" value="K_uptake_TrkA"/>
</dbReference>
<evidence type="ECO:0000259" key="8">
    <source>
        <dbReference type="PROSITE" id="PS51202"/>
    </source>
</evidence>
<dbReference type="PROSITE" id="PS51201">
    <property type="entry name" value="RCK_N"/>
    <property type="match status" value="2"/>
</dbReference>
<sequence>MNIIIIGDGKVGYTIAEHLAKEDHNITIIDNNEEALKKADDTLDVMCIKGNGARKSVLLEAGIETADILIAVTSRDEMNMVCCLMAKKICDIRTVARIRDPEYYEEFSDLQQNVGIDVVINPEYAAALEIANILQFPSAMNIEPFFGGRVRMVEFRVQKGDMLDGLKLFQLGSKWPENTLVLAVERRQEVYIPGGDFEFQEGDKLFVMGQIRSLGEMFRRMNRYLQKVDSVMIAGGGRTAYYLTKIIERLNISVKIIEISNKKCQKLSEDLPHAMIIEGDGTDREVLEAENVEDVDAFITMTGRDEENLITAMYAVERGVDKVIAMTTRVNLPSIINKLGLDSVVSPKLVTASYIIGYVRGMQNSEGGIVESLYKIVDGKAEIISFIANDTAKVLNLPLRELKLKKEVLIACIQHGSNIIVPHGNEQIQEGDKVLVVTKDDTLILSLDAIVAD</sequence>
<keyword evidence="2" id="KW-0813">Transport</keyword>
<dbReference type="Pfam" id="PF02080">
    <property type="entry name" value="TrkA_C"/>
    <property type="match status" value="2"/>
</dbReference>
<keyword evidence="3" id="KW-0633">Potassium transport</keyword>
<dbReference type="PRINTS" id="PR00335">
    <property type="entry name" value="KUPTAKETRKA"/>
</dbReference>
<dbReference type="SUPFAM" id="SSF116726">
    <property type="entry name" value="TrkA C-terminal domain-like"/>
    <property type="match status" value="2"/>
</dbReference>
<accession>A0A0V8QEA1</accession>
<dbReference type="InterPro" id="IPR036291">
    <property type="entry name" value="NAD(P)-bd_dom_sf"/>
</dbReference>
<proteinExistence type="predicted"/>
<evidence type="ECO:0000313" key="9">
    <source>
        <dbReference type="EMBL" id="KSV58566.1"/>
    </source>
</evidence>
<dbReference type="Gene3D" id="3.40.50.720">
    <property type="entry name" value="NAD(P)-binding Rossmann-like Domain"/>
    <property type="match status" value="2"/>
</dbReference>
<dbReference type="Pfam" id="PF02254">
    <property type="entry name" value="TrkA_N"/>
    <property type="match status" value="2"/>
</dbReference>
<dbReference type="NCBIfam" id="NF007031">
    <property type="entry name" value="PRK09496.1-2"/>
    <property type="match status" value="1"/>
</dbReference>
<evidence type="ECO:0000256" key="2">
    <source>
        <dbReference type="ARBA" id="ARBA00022448"/>
    </source>
</evidence>
<dbReference type="InterPro" id="IPR006037">
    <property type="entry name" value="RCK_C"/>
</dbReference>
<keyword evidence="5" id="KW-0520">NAD</keyword>
<evidence type="ECO:0000256" key="5">
    <source>
        <dbReference type="ARBA" id="ARBA00023027"/>
    </source>
</evidence>
<dbReference type="STRING" id="290052.ASU35_12185"/>
<dbReference type="PROSITE" id="PS51202">
    <property type="entry name" value="RCK_C"/>
    <property type="match status" value="2"/>
</dbReference>
<evidence type="ECO:0000256" key="3">
    <source>
        <dbReference type="ARBA" id="ARBA00022538"/>
    </source>
</evidence>
<dbReference type="PANTHER" id="PTHR43833:SF5">
    <property type="entry name" value="TRK SYSTEM POTASSIUM UPTAKE PROTEIN TRKA"/>
    <property type="match status" value="1"/>
</dbReference>
<dbReference type="Proteomes" id="UP000054874">
    <property type="component" value="Unassembled WGS sequence"/>
</dbReference>
<name>A0A0V8QEA1_9FIRM</name>
<keyword evidence="10" id="KW-1185">Reference proteome</keyword>
<keyword evidence="4" id="KW-0630">Potassium</keyword>
<dbReference type="InterPro" id="IPR003148">
    <property type="entry name" value="RCK_N"/>
</dbReference>
<feature type="domain" description="RCK C-terminal" evidence="8">
    <location>
        <begin position="140"/>
        <end position="223"/>
    </location>
</feature>
<dbReference type="EMBL" id="LNAM01000166">
    <property type="protein sequence ID" value="KSV58566.1"/>
    <property type="molecule type" value="Genomic_DNA"/>
</dbReference>
<dbReference type="NCBIfam" id="NF007041">
    <property type="entry name" value="PRK09496.3-4"/>
    <property type="match status" value="1"/>
</dbReference>
<dbReference type="Gene3D" id="3.30.70.1450">
    <property type="entry name" value="Regulator of K+ conductance, C-terminal domain"/>
    <property type="match status" value="2"/>
</dbReference>
<dbReference type="NCBIfam" id="NF007033">
    <property type="entry name" value="PRK09496.1-5"/>
    <property type="match status" value="1"/>
</dbReference>
<evidence type="ECO:0000256" key="4">
    <source>
        <dbReference type="ARBA" id="ARBA00022958"/>
    </source>
</evidence>
<dbReference type="RefSeq" id="WP_058353178.1">
    <property type="nucleotide sequence ID" value="NZ_CABMMD010000166.1"/>
</dbReference>
<evidence type="ECO:0000259" key="7">
    <source>
        <dbReference type="PROSITE" id="PS51201"/>
    </source>
</evidence>